<gene>
    <name evidence="1" type="ORF">PQ465_13840</name>
</gene>
<name>A0ABY7WD39_9SPHI</name>
<dbReference type="Proteomes" id="UP001221558">
    <property type="component" value="Chromosome"/>
</dbReference>
<dbReference type="RefSeq" id="WP_274266115.1">
    <property type="nucleotide sequence ID" value="NZ_CP117880.1"/>
</dbReference>
<evidence type="ECO:0000313" key="1">
    <source>
        <dbReference type="EMBL" id="WDF67385.1"/>
    </source>
</evidence>
<organism evidence="1 2">
    <name type="scientific">Sphingobacterium oryzagri</name>
    <dbReference type="NCBI Taxonomy" id="3025669"/>
    <lineage>
        <taxon>Bacteria</taxon>
        <taxon>Pseudomonadati</taxon>
        <taxon>Bacteroidota</taxon>
        <taxon>Sphingobacteriia</taxon>
        <taxon>Sphingobacteriales</taxon>
        <taxon>Sphingobacteriaceae</taxon>
        <taxon>Sphingobacterium</taxon>
    </lineage>
</organism>
<protein>
    <recommendedName>
        <fullName evidence="3">Carboxypeptidase regulatory-like domain-containing protein</fullName>
    </recommendedName>
</protein>
<reference evidence="1 2" key="1">
    <citation type="submission" date="2023-02" db="EMBL/GenBank/DDBJ databases">
        <title>Genome sequence of Sphingobacterium sp. KACC 22765.</title>
        <authorList>
            <person name="Kim S."/>
            <person name="Heo J."/>
            <person name="Kwon S.-W."/>
        </authorList>
    </citation>
    <scope>NUCLEOTIDE SEQUENCE [LARGE SCALE GENOMIC DNA]</scope>
    <source>
        <strain evidence="1 2">KACC 22765</strain>
    </source>
</reference>
<sequence>MTKISIFLFLIYLCMIMVGHTHAQKIAIKLVDSLTDAPVASASILLFEDNNGTVTNENGIAYIGENKSSDANISHLNYDDKRIRLAELGTGVNTVLMCPKSPIALSEVVITNNADKSVLGRWMLKEVAASKVNHKGKYERRHYKNVPANVKEYGADGSFRVSLRDKEVMNGQYTAVRNQLHEQVVGADIKELAGLDNKLFYVVSKDYKTLIVKYQLPKSAYVVEEVWKKIPTTDNQ</sequence>
<evidence type="ECO:0008006" key="3">
    <source>
        <dbReference type="Google" id="ProtNLM"/>
    </source>
</evidence>
<accession>A0ABY7WD39</accession>
<dbReference type="EMBL" id="CP117880">
    <property type="protein sequence ID" value="WDF67385.1"/>
    <property type="molecule type" value="Genomic_DNA"/>
</dbReference>
<proteinExistence type="predicted"/>
<keyword evidence="2" id="KW-1185">Reference proteome</keyword>
<evidence type="ECO:0000313" key="2">
    <source>
        <dbReference type="Proteomes" id="UP001221558"/>
    </source>
</evidence>